<keyword evidence="3" id="KW-1185">Reference proteome</keyword>
<dbReference type="Pfam" id="PF01909">
    <property type="entry name" value="NTP_transf_2"/>
    <property type="match status" value="1"/>
</dbReference>
<sequence length="270" mass="29733">MSRLPDTVRPVVERFVRLTAEHVPDLVEGVHLVGSTALDDHRDGVSDVDAVVVVHRRPSTVDLDGLRLVHRQLDPPRPFDAIYVLRSDLAADPSQADTVPFAHEGEVHADGAFEANPATWLTLRDHPLTVHGVPLTRDEVWCDPAVVRRWCRENLDGYWTELLQLWRAVGADMPDDQLTSPYGLAWGVLGPLRLLFTIDTLTTTSKSGAGRWARDRVAPHLGPVVDMALAVRSGQPVVPYAPPPQVWSDGADLIEWVIGHAASLPPNAQR</sequence>
<accession>A0A5Q2RFZ0</accession>
<gene>
    <name evidence="2" type="ORF">GH723_00570</name>
</gene>
<reference evidence="2 3" key="1">
    <citation type="submission" date="2019-11" db="EMBL/GenBank/DDBJ databases">
        <authorList>
            <person name="He Y."/>
        </authorList>
    </citation>
    <scope>NUCLEOTIDE SEQUENCE [LARGE SCALE GENOMIC DNA]</scope>
    <source>
        <strain evidence="2 3">SCSIO 58843</strain>
    </source>
</reference>
<dbReference type="SUPFAM" id="SSF81301">
    <property type="entry name" value="Nucleotidyltransferase"/>
    <property type="match status" value="1"/>
</dbReference>
<dbReference type="AlphaFoldDB" id="A0A5Q2RFZ0"/>
<dbReference type="RefSeq" id="WP_153757828.1">
    <property type="nucleotide sequence ID" value="NZ_CP045851.1"/>
</dbReference>
<evidence type="ECO:0000313" key="3">
    <source>
        <dbReference type="Proteomes" id="UP000334019"/>
    </source>
</evidence>
<proteinExistence type="predicted"/>
<dbReference type="EMBL" id="CP045851">
    <property type="protein sequence ID" value="QGG93722.1"/>
    <property type="molecule type" value="Genomic_DNA"/>
</dbReference>
<organism evidence="2 3">
    <name type="scientific">Actinomarinicola tropica</name>
    <dbReference type="NCBI Taxonomy" id="2789776"/>
    <lineage>
        <taxon>Bacteria</taxon>
        <taxon>Bacillati</taxon>
        <taxon>Actinomycetota</taxon>
        <taxon>Acidimicrobiia</taxon>
        <taxon>Acidimicrobiales</taxon>
        <taxon>Iamiaceae</taxon>
        <taxon>Actinomarinicola</taxon>
    </lineage>
</organism>
<dbReference type="InterPro" id="IPR002934">
    <property type="entry name" value="Polymerase_NTP_transf_dom"/>
</dbReference>
<dbReference type="GO" id="GO:0016779">
    <property type="term" value="F:nucleotidyltransferase activity"/>
    <property type="evidence" value="ECO:0007669"/>
    <property type="project" value="InterPro"/>
</dbReference>
<dbReference type="KEGG" id="atq:GH723_00570"/>
<dbReference type="InterPro" id="IPR043519">
    <property type="entry name" value="NT_sf"/>
</dbReference>
<evidence type="ECO:0000259" key="1">
    <source>
        <dbReference type="Pfam" id="PF01909"/>
    </source>
</evidence>
<feature type="domain" description="Polymerase nucleotidyl transferase" evidence="1">
    <location>
        <begin position="21"/>
        <end position="65"/>
    </location>
</feature>
<name>A0A5Q2RFZ0_9ACTN</name>
<dbReference type="Proteomes" id="UP000334019">
    <property type="component" value="Chromosome"/>
</dbReference>
<evidence type="ECO:0000313" key="2">
    <source>
        <dbReference type="EMBL" id="QGG93722.1"/>
    </source>
</evidence>
<protein>
    <recommendedName>
        <fullName evidence="1">Polymerase nucleotidyl transferase domain-containing protein</fullName>
    </recommendedName>
</protein>